<reference evidence="9" key="1">
    <citation type="journal article" date="2019" name="Int. J. Syst. Evol. Microbiol.">
        <title>The Global Catalogue of Microorganisms (GCM) 10K type strain sequencing project: providing services to taxonomists for standard genome sequencing and annotation.</title>
        <authorList>
            <consortium name="The Broad Institute Genomics Platform"/>
            <consortium name="The Broad Institute Genome Sequencing Center for Infectious Disease"/>
            <person name="Wu L."/>
            <person name="Ma J."/>
        </authorList>
    </citation>
    <scope>NUCLEOTIDE SEQUENCE [LARGE SCALE GENOMIC DNA]</scope>
    <source>
        <strain evidence="9">CGMCC 1.19062</strain>
    </source>
</reference>
<feature type="transmembrane region" description="Helical" evidence="7">
    <location>
        <begin position="293"/>
        <end position="321"/>
    </location>
</feature>
<evidence type="ECO:0000313" key="8">
    <source>
        <dbReference type="EMBL" id="MFD2265506.1"/>
    </source>
</evidence>
<dbReference type="Pfam" id="PF07787">
    <property type="entry name" value="TMEM43"/>
    <property type="match status" value="1"/>
</dbReference>
<evidence type="ECO:0000256" key="4">
    <source>
        <dbReference type="ARBA" id="ARBA00022824"/>
    </source>
</evidence>
<evidence type="ECO:0000256" key="7">
    <source>
        <dbReference type="SAM" id="Phobius"/>
    </source>
</evidence>
<gene>
    <name evidence="8" type="ORF">ACFSM5_21570</name>
</gene>
<evidence type="ECO:0000256" key="2">
    <source>
        <dbReference type="ARBA" id="ARBA00004586"/>
    </source>
</evidence>
<comment type="caution">
    <text evidence="8">The sequence shown here is derived from an EMBL/GenBank/DDBJ whole genome shotgun (WGS) entry which is preliminary data.</text>
</comment>
<keyword evidence="5 7" id="KW-1133">Transmembrane helix</keyword>
<accession>A0ABW5E1K9</accession>
<keyword evidence="4" id="KW-0256">Endoplasmic reticulum</keyword>
<dbReference type="PANTHER" id="PTHR13416">
    <property type="match status" value="1"/>
</dbReference>
<dbReference type="InterPro" id="IPR012430">
    <property type="entry name" value="TMEM43_fam"/>
</dbReference>
<keyword evidence="9" id="KW-1185">Reference proteome</keyword>
<dbReference type="EMBL" id="JBHUIP010000016">
    <property type="protein sequence ID" value="MFD2265506.1"/>
    <property type="molecule type" value="Genomic_DNA"/>
</dbReference>
<proteinExistence type="predicted"/>
<keyword evidence="3 7" id="KW-0812">Transmembrane</keyword>
<keyword evidence="6 7" id="KW-0472">Membrane</keyword>
<organism evidence="8 9">
    <name type="scientific">Lacibacterium aquatile</name>
    <dbReference type="NCBI Taxonomy" id="1168082"/>
    <lineage>
        <taxon>Bacteria</taxon>
        <taxon>Pseudomonadati</taxon>
        <taxon>Pseudomonadota</taxon>
        <taxon>Alphaproteobacteria</taxon>
        <taxon>Rhodospirillales</taxon>
        <taxon>Rhodospirillaceae</taxon>
    </lineage>
</organism>
<feature type="transmembrane region" description="Helical" evidence="7">
    <location>
        <begin position="333"/>
        <end position="355"/>
    </location>
</feature>
<evidence type="ECO:0000256" key="5">
    <source>
        <dbReference type="ARBA" id="ARBA00022989"/>
    </source>
</evidence>
<evidence type="ECO:0000313" key="9">
    <source>
        <dbReference type="Proteomes" id="UP001597295"/>
    </source>
</evidence>
<comment type="subcellular location">
    <subcellularLocation>
        <location evidence="1">Endomembrane system</location>
        <topology evidence="1">Multi-pass membrane protein</topology>
    </subcellularLocation>
    <subcellularLocation>
        <location evidence="2">Endoplasmic reticulum membrane</location>
    </subcellularLocation>
</comment>
<evidence type="ECO:0000256" key="1">
    <source>
        <dbReference type="ARBA" id="ARBA00004127"/>
    </source>
</evidence>
<feature type="transmembrane region" description="Helical" evidence="7">
    <location>
        <begin position="20"/>
        <end position="39"/>
    </location>
</feature>
<evidence type="ECO:0000256" key="3">
    <source>
        <dbReference type="ARBA" id="ARBA00022692"/>
    </source>
</evidence>
<evidence type="ECO:0000256" key="6">
    <source>
        <dbReference type="ARBA" id="ARBA00023136"/>
    </source>
</evidence>
<dbReference type="RefSeq" id="WP_379878918.1">
    <property type="nucleotide sequence ID" value="NZ_JBHUIP010000016.1"/>
</dbReference>
<feature type="transmembrane region" description="Helical" evidence="7">
    <location>
        <begin position="361"/>
        <end position="378"/>
    </location>
</feature>
<name>A0ABW5E1K9_9PROT</name>
<dbReference type="Proteomes" id="UP001597295">
    <property type="component" value="Unassembled WGS sequence"/>
</dbReference>
<dbReference type="PROSITE" id="PS51257">
    <property type="entry name" value="PROKAR_LIPOPROTEIN"/>
    <property type="match status" value="1"/>
</dbReference>
<sequence length="385" mass="41231">MDRFTETTSVSWGGRLKQSLIGMLIGIVLIIACPFGLFWNEGRAVTTAKSLDEGAGAVVSVDAGRVDRANEGRLIHLAGNTDVSDTVADTGFAVTAKALRLYRRVEMYQWKESTESSTRTKLGGGEETVTTYSYEKAWSNESINSADFKEPNGHRNPRMDISGQDFVAKQARLGGFALSRDVLDQLGNWEPLSVPENRLGAMRSAYRGSKPISLTQDGIYLGNSPDEPVIGDYRITWVVVAPGELSVIAKQVGNSFAEYQTAAGDGLLMTAEGIKTADDMFAAARTENTILTWILRGVGLVLLFVGFMLVGGPLAVFADVIPFIGSIVRLGQGLLAFSAALLLGGGTIAVAWFAYRPLLTVAVLAGVAVVIGLFIYAGRRKPAIV</sequence>
<dbReference type="PANTHER" id="PTHR13416:SF2">
    <property type="entry name" value="TRANSMEMBRANE PROTEIN 43"/>
    <property type="match status" value="1"/>
</dbReference>
<protein>
    <submittedName>
        <fullName evidence="8">TMEM43 family protein</fullName>
    </submittedName>
</protein>